<evidence type="ECO:0000256" key="3">
    <source>
        <dbReference type="ARBA" id="ARBA00022722"/>
    </source>
</evidence>
<gene>
    <name evidence="13" type="ORF">GT037_000991</name>
</gene>
<feature type="binding site" evidence="10">
    <location>
        <position position="258"/>
    </location>
    <ligand>
        <name>substrate</name>
    </ligand>
</feature>
<evidence type="ECO:0000256" key="6">
    <source>
        <dbReference type="ARBA" id="ARBA00022839"/>
    </source>
</evidence>
<dbReference type="GO" id="GO:0003697">
    <property type="term" value="F:single-stranded DNA binding"/>
    <property type="evidence" value="ECO:0007669"/>
    <property type="project" value="TreeGrafter"/>
</dbReference>
<proteinExistence type="inferred from homology"/>
<evidence type="ECO:0000256" key="10">
    <source>
        <dbReference type="PIRSR" id="PIRSR610347-2"/>
    </source>
</evidence>
<dbReference type="Pfam" id="PF06087">
    <property type="entry name" value="Tyr-DNA_phospho"/>
    <property type="match status" value="1"/>
</dbReference>
<name>A0A8H7EL01_9PLEO</name>
<keyword evidence="5" id="KW-0378">Hydrolase</keyword>
<evidence type="ECO:0000256" key="12">
    <source>
        <dbReference type="SAM" id="MobiDB-lite"/>
    </source>
</evidence>
<protein>
    <recommendedName>
        <fullName evidence="15">Tyrosyl-DNA phosphodiesterase 1</fullName>
    </recommendedName>
</protein>
<feature type="region of interest" description="Disordered" evidence="12">
    <location>
        <begin position="66"/>
        <end position="151"/>
    </location>
</feature>
<dbReference type="GO" id="GO:0005634">
    <property type="term" value="C:nucleus"/>
    <property type="evidence" value="ECO:0007669"/>
    <property type="project" value="UniProtKB-SubCell"/>
</dbReference>
<comment type="similarity">
    <text evidence="2">Belongs to the tyrosyl-DNA phosphodiesterase family.</text>
</comment>
<keyword evidence="14" id="KW-1185">Reference proteome</keyword>
<evidence type="ECO:0000256" key="1">
    <source>
        <dbReference type="ARBA" id="ARBA00004123"/>
    </source>
</evidence>
<evidence type="ECO:0000256" key="4">
    <source>
        <dbReference type="ARBA" id="ARBA00022763"/>
    </source>
</evidence>
<dbReference type="PANTHER" id="PTHR12415">
    <property type="entry name" value="TYROSYL-DNA PHOSPHODIESTERASE 1"/>
    <property type="match status" value="1"/>
</dbReference>
<feature type="compositionally biased region" description="Basic and acidic residues" evidence="12">
    <location>
        <begin position="141"/>
        <end position="151"/>
    </location>
</feature>
<evidence type="ECO:0000256" key="7">
    <source>
        <dbReference type="ARBA" id="ARBA00023204"/>
    </source>
</evidence>
<evidence type="ECO:0000256" key="9">
    <source>
        <dbReference type="PIRSR" id="PIRSR610347-1"/>
    </source>
</evidence>
<dbReference type="Gene3D" id="3.30.870.10">
    <property type="entry name" value="Endonuclease Chain A"/>
    <property type="match status" value="2"/>
</dbReference>
<feature type="active site" description="Nucleophile" evidence="9">
    <location>
        <position position="256"/>
    </location>
</feature>
<dbReference type="FunFam" id="3.30.870.10:FF:000038">
    <property type="entry name" value="Probable tyrosyl-DNA phosphodiesterase"/>
    <property type="match status" value="1"/>
</dbReference>
<dbReference type="EMBL" id="JAAABM010000001">
    <property type="protein sequence ID" value="KAF7682015.1"/>
    <property type="molecule type" value="Genomic_DNA"/>
</dbReference>
<evidence type="ECO:0000313" key="14">
    <source>
        <dbReference type="Proteomes" id="UP000596902"/>
    </source>
</evidence>
<accession>A0A8H7EL01</accession>
<evidence type="ECO:0000256" key="5">
    <source>
        <dbReference type="ARBA" id="ARBA00022801"/>
    </source>
</evidence>
<dbReference type="SUPFAM" id="SSF56024">
    <property type="entry name" value="Phospholipase D/nuclease"/>
    <property type="match status" value="2"/>
</dbReference>
<dbReference type="Proteomes" id="UP000596902">
    <property type="component" value="Unassembled WGS sequence"/>
</dbReference>
<evidence type="ECO:0000313" key="13">
    <source>
        <dbReference type="EMBL" id="KAF7682015.1"/>
    </source>
</evidence>
<dbReference type="InterPro" id="IPR010347">
    <property type="entry name" value="Tdp1"/>
</dbReference>
<dbReference type="AlphaFoldDB" id="A0A8H7EL01"/>
<keyword evidence="4" id="KW-0227">DNA damage</keyword>
<evidence type="ECO:0000256" key="11">
    <source>
        <dbReference type="PIRSR" id="PIRSR610347-3"/>
    </source>
</evidence>
<feature type="binding site" evidence="10">
    <location>
        <position position="532"/>
    </location>
    <ligand>
        <name>substrate</name>
    </ligand>
</feature>
<comment type="subcellular location">
    <subcellularLocation>
        <location evidence="1">Nucleus</location>
    </subcellularLocation>
</comment>
<dbReference type="GeneID" id="62199216"/>
<feature type="site" description="Interaction with DNA" evidence="11">
    <location>
        <position position="556"/>
    </location>
</feature>
<reference evidence="13" key="1">
    <citation type="submission" date="2020-01" db="EMBL/GenBank/DDBJ databases">
        <authorList>
            <person name="Feng Z.H.Z."/>
        </authorList>
    </citation>
    <scope>NUCLEOTIDE SEQUENCE</scope>
    <source>
        <strain evidence="13">CBS107.38</strain>
    </source>
</reference>
<sequence>MYLAKVGFVLVPSTCSFNASDCLLQSAGPCLPVDKSVFNLLTAQSRHHFKIITVVTLSLMASQQTGIAPPPKRCKLDDDASNQEVAEPTVHASLNKPISPPLSRRKSRELPSFTPTWNFDSIPEQKLASRPAGLTTNQPPDNERSRREETRFLPSPIQLTKIEKLSAHQNVDAVSLSDLLGDPLIKECWNFNFLFDLDFVMQHFDSDVRDMVKVKIIHGFWKRDDSNRISLFEIAEQYPNIELLSAYIPDPFGTHHSKMLILFRHDDTAQIIIHTANMIYRDWANMTQAVWKSPLLPVSVKAATPQIDPLDVHPIGSGERFKVDLLQYLRAYGKRLNGLTTQLADYDFASIRAAFIGSAPSRQKPAAASPSVTSFGWLGLREVLSGIPVSRSKDDSRPHIVTQISSIATLGATPTWLSNFQSVLARCSTAKIVISEKPPPSFTKASSFFTKRGSSSEKLSPRYSVIFPTPEEIRTSLDGYASGGSIHWKLQSAQQQKQLEYMHPSLCHWKHVSSDGLPKRRAHRGPAAPHIKTYIRFGDEEHRTINWAMVTSANLSKQAWGDVVNKKEEVWIQSWEAGVVIWPGLYAQTQSEEVAMIPVFGADKPEPADLPVLNYNAEMATQGTKLLGPETVVGFRMPYDLPLHPYSVEEKPWCATMQYLEPDRNGHAWGGYGH</sequence>
<dbReference type="GO" id="GO:0003690">
    <property type="term" value="F:double-stranded DNA binding"/>
    <property type="evidence" value="ECO:0007669"/>
    <property type="project" value="TreeGrafter"/>
</dbReference>
<reference evidence="13" key="2">
    <citation type="submission" date="2020-08" db="EMBL/GenBank/DDBJ databases">
        <title>Draft Genome Sequence of Cumin Blight Pathogen Alternaria burnsii.</title>
        <authorList>
            <person name="Feng Z."/>
        </authorList>
    </citation>
    <scope>NUCLEOTIDE SEQUENCE</scope>
    <source>
        <strain evidence="13">CBS107.38</strain>
    </source>
</reference>
<dbReference type="GO" id="GO:0004527">
    <property type="term" value="F:exonuclease activity"/>
    <property type="evidence" value="ECO:0007669"/>
    <property type="project" value="UniProtKB-KW"/>
</dbReference>
<dbReference type="GO" id="GO:0017005">
    <property type="term" value="F:3'-tyrosyl-DNA phosphodiesterase activity"/>
    <property type="evidence" value="ECO:0007669"/>
    <property type="project" value="TreeGrafter"/>
</dbReference>
<comment type="caution">
    <text evidence="13">The sequence shown here is derived from an EMBL/GenBank/DDBJ whole genome shotgun (WGS) entry which is preliminary data.</text>
</comment>
<dbReference type="GO" id="GO:0006281">
    <property type="term" value="P:DNA repair"/>
    <property type="evidence" value="ECO:0007669"/>
    <property type="project" value="UniProtKB-KW"/>
</dbReference>
<dbReference type="PANTHER" id="PTHR12415:SF0">
    <property type="entry name" value="TYROSYL-DNA PHOSPHODIESTERASE 1"/>
    <property type="match status" value="1"/>
</dbReference>
<feature type="active site" description="Proton donor/acceptor" evidence="9">
    <location>
        <position position="530"/>
    </location>
</feature>
<evidence type="ECO:0008006" key="15">
    <source>
        <dbReference type="Google" id="ProtNLM"/>
    </source>
</evidence>
<dbReference type="CDD" id="cd09123">
    <property type="entry name" value="PLDc_Tdp1_2"/>
    <property type="match status" value="1"/>
</dbReference>
<keyword evidence="7" id="KW-0234">DNA repair</keyword>
<dbReference type="RefSeq" id="XP_038791894.1">
    <property type="nucleotide sequence ID" value="XM_038926038.1"/>
</dbReference>
<organism evidence="13 14">
    <name type="scientific">Alternaria burnsii</name>
    <dbReference type="NCBI Taxonomy" id="1187904"/>
    <lineage>
        <taxon>Eukaryota</taxon>
        <taxon>Fungi</taxon>
        <taxon>Dikarya</taxon>
        <taxon>Ascomycota</taxon>
        <taxon>Pezizomycotina</taxon>
        <taxon>Dothideomycetes</taxon>
        <taxon>Pleosporomycetidae</taxon>
        <taxon>Pleosporales</taxon>
        <taxon>Pleosporineae</taxon>
        <taxon>Pleosporaceae</taxon>
        <taxon>Alternaria</taxon>
        <taxon>Alternaria sect. Alternaria</taxon>
    </lineage>
</organism>
<dbReference type="CDD" id="cd09194">
    <property type="entry name" value="PLDc_yTdp1_1"/>
    <property type="match status" value="1"/>
</dbReference>
<keyword evidence="8" id="KW-0539">Nucleus</keyword>
<keyword evidence="6" id="KW-0269">Exonuclease</keyword>
<evidence type="ECO:0000256" key="8">
    <source>
        <dbReference type="ARBA" id="ARBA00023242"/>
    </source>
</evidence>
<evidence type="ECO:0000256" key="2">
    <source>
        <dbReference type="ARBA" id="ARBA00010205"/>
    </source>
</evidence>
<keyword evidence="3" id="KW-0540">Nuclease</keyword>